<protein>
    <submittedName>
        <fullName evidence="1">Uncharacterized protein</fullName>
    </submittedName>
</protein>
<proteinExistence type="predicted"/>
<organism evidence="1">
    <name type="scientific">Tetraselmis sp. GSL018</name>
    <dbReference type="NCBI Taxonomy" id="582737"/>
    <lineage>
        <taxon>Eukaryota</taxon>
        <taxon>Viridiplantae</taxon>
        <taxon>Chlorophyta</taxon>
        <taxon>core chlorophytes</taxon>
        <taxon>Chlorodendrophyceae</taxon>
        <taxon>Chlorodendrales</taxon>
        <taxon>Chlorodendraceae</taxon>
        <taxon>Tetraselmis</taxon>
    </lineage>
</organism>
<name>A0A061RZW5_9CHLO</name>
<dbReference type="EMBL" id="GBEZ01007978">
    <property type="protein sequence ID" value="JAC77523.1"/>
    <property type="molecule type" value="Transcribed_RNA"/>
</dbReference>
<feature type="non-terminal residue" evidence="1">
    <location>
        <position position="43"/>
    </location>
</feature>
<sequence length="43" mass="5056">MDMKHHIWLFQHPIPASRCMLIPSEANVVRLAELPCLLVYLLR</sequence>
<evidence type="ECO:0000313" key="1">
    <source>
        <dbReference type="EMBL" id="JAC77523.1"/>
    </source>
</evidence>
<accession>A0A061RZW5</accession>
<dbReference type="AlphaFoldDB" id="A0A061RZW5"/>
<gene>
    <name evidence="1" type="ORF">TSPGSL018_17461</name>
</gene>
<reference evidence="1" key="1">
    <citation type="submission" date="2014-05" db="EMBL/GenBank/DDBJ databases">
        <title>The transcriptome of the halophilic microalga Tetraselmis sp. GSL018 isolated from the Great Salt Lake, Utah.</title>
        <authorList>
            <person name="Jinkerson R.E."/>
            <person name="D'Adamo S."/>
            <person name="Posewitz M.C."/>
        </authorList>
    </citation>
    <scope>NUCLEOTIDE SEQUENCE</scope>
    <source>
        <strain evidence="1">GSL018</strain>
    </source>
</reference>